<keyword evidence="8 11" id="KW-0648">Protein biosynthesis</keyword>
<keyword evidence="4" id="KW-0479">Metal-binding</keyword>
<evidence type="ECO:0000256" key="7">
    <source>
        <dbReference type="ARBA" id="ARBA00022840"/>
    </source>
</evidence>
<dbReference type="InterPro" id="IPR013155">
    <property type="entry name" value="M/V/L/I-tRNA-synth_anticd-bd"/>
</dbReference>
<evidence type="ECO:0000256" key="10">
    <source>
        <dbReference type="ARBA" id="ARBA00047364"/>
    </source>
</evidence>
<comment type="cofactor">
    <cofactor evidence="1">
        <name>Zn(2+)</name>
        <dbReference type="ChEBI" id="CHEBI:29105"/>
    </cofactor>
</comment>
<dbReference type="PANTHER" id="PTHR43326">
    <property type="entry name" value="METHIONYL-TRNA SYNTHETASE"/>
    <property type="match status" value="1"/>
</dbReference>
<keyword evidence="9 11" id="KW-0030">Aminoacyl-tRNA synthetase</keyword>
<comment type="caution">
    <text evidence="15">The sequence shown here is derived from an EMBL/GenBank/DDBJ whole genome shotgun (WGS) entry which is preliminary data.</text>
</comment>
<keyword evidence="7 11" id="KW-0067">ATP-binding</keyword>
<dbReference type="Gene3D" id="1.10.730.10">
    <property type="entry name" value="Isoleucyl-tRNA Synthetase, Domain 1"/>
    <property type="match status" value="1"/>
</dbReference>
<dbReference type="NCBIfam" id="NF008900">
    <property type="entry name" value="PRK12267.1"/>
    <property type="match status" value="1"/>
</dbReference>
<dbReference type="GO" id="GO:0004825">
    <property type="term" value="F:methionine-tRNA ligase activity"/>
    <property type="evidence" value="ECO:0007669"/>
    <property type="project" value="UniProtKB-EC"/>
</dbReference>
<dbReference type="PRINTS" id="PR01041">
    <property type="entry name" value="TRNASYNTHMET"/>
</dbReference>
<keyword evidence="5 11" id="KW-0547">Nucleotide-binding</keyword>
<proteinExistence type="inferred from homology"/>
<dbReference type="PANTHER" id="PTHR43326:SF1">
    <property type="entry name" value="METHIONINE--TRNA LIGASE, MITOCHONDRIAL"/>
    <property type="match status" value="1"/>
</dbReference>
<dbReference type="CDD" id="cd07957">
    <property type="entry name" value="Anticodon_Ia_Met"/>
    <property type="match status" value="1"/>
</dbReference>
<evidence type="ECO:0000256" key="8">
    <source>
        <dbReference type="ARBA" id="ARBA00022917"/>
    </source>
</evidence>
<feature type="domain" description="tRNA synthetases class I catalytic" evidence="12">
    <location>
        <begin position="10"/>
        <end position="120"/>
    </location>
</feature>
<dbReference type="EC" id="6.1.1.10" evidence="2"/>
<organism evidence="15 16">
    <name type="scientific">Candidatus Iainarchaeum sp</name>
    <dbReference type="NCBI Taxonomy" id="3101447"/>
    <lineage>
        <taxon>Archaea</taxon>
        <taxon>Candidatus Iainarchaeota</taxon>
        <taxon>Candidatus Iainarchaeia</taxon>
        <taxon>Candidatus Iainarchaeales</taxon>
        <taxon>Candidatus Iainarchaeaceae</taxon>
        <taxon>Candidatus Iainarchaeum</taxon>
    </lineage>
</organism>
<evidence type="ECO:0000256" key="5">
    <source>
        <dbReference type="ARBA" id="ARBA00022741"/>
    </source>
</evidence>
<dbReference type="Pfam" id="PF01406">
    <property type="entry name" value="tRNA-synt_1e"/>
    <property type="match status" value="1"/>
</dbReference>
<dbReference type="GO" id="GO:0006431">
    <property type="term" value="P:methionyl-tRNA aminoacylation"/>
    <property type="evidence" value="ECO:0007669"/>
    <property type="project" value="InterPro"/>
</dbReference>
<comment type="catalytic activity">
    <reaction evidence="10">
        <text>tRNA(Met) + L-methionine + ATP = L-methionyl-tRNA(Met) + AMP + diphosphate</text>
        <dbReference type="Rhea" id="RHEA:13481"/>
        <dbReference type="Rhea" id="RHEA-COMP:9667"/>
        <dbReference type="Rhea" id="RHEA-COMP:9698"/>
        <dbReference type="ChEBI" id="CHEBI:30616"/>
        <dbReference type="ChEBI" id="CHEBI:33019"/>
        <dbReference type="ChEBI" id="CHEBI:57844"/>
        <dbReference type="ChEBI" id="CHEBI:78442"/>
        <dbReference type="ChEBI" id="CHEBI:78530"/>
        <dbReference type="ChEBI" id="CHEBI:456215"/>
        <dbReference type="EC" id="6.1.1.10"/>
    </reaction>
</comment>
<dbReference type="Gene3D" id="3.40.50.620">
    <property type="entry name" value="HUPs"/>
    <property type="match status" value="1"/>
</dbReference>
<dbReference type="Pfam" id="PF09334">
    <property type="entry name" value="tRNA-synt_1g"/>
    <property type="match status" value="1"/>
</dbReference>
<reference evidence="15" key="1">
    <citation type="submission" date="2021-03" db="EMBL/GenBank/DDBJ databases">
        <authorList>
            <person name="Jaffe A."/>
        </authorList>
    </citation>
    <scope>NUCLEOTIDE SEQUENCE</scope>
    <source>
        <strain evidence="15">RIFCSPLOWO2_01_FULL_43_13</strain>
    </source>
</reference>
<evidence type="ECO:0000256" key="1">
    <source>
        <dbReference type="ARBA" id="ARBA00001947"/>
    </source>
</evidence>
<evidence type="ECO:0000313" key="15">
    <source>
        <dbReference type="EMBL" id="MBS3057794.1"/>
    </source>
</evidence>
<keyword evidence="6" id="KW-0862">Zinc</keyword>
<evidence type="ECO:0000256" key="4">
    <source>
        <dbReference type="ARBA" id="ARBA00022723"/>
    </source>
</evidence>
<dbReference type="Pfam" id="PF08264">
    <property type="entry name" value="Anticodon_1"/>
    <property type="match status" value="1"/>
</dbReference>
<reference evidence="15" key="2">
    <citation type="submission" date="2021-05" db="EMBL/GenBank/DDBJ databases">
        <title>Protein family content uncovers lineage relationships and bacterial pathway maintenance mechanisms in DPANN archaea.</title>
        <authorList>
            <person name="Castelle C.J."/>
            <person name="Meheust R."/>
            <person name="Jaffe A.L."/>
            <person name="Seitz K."/>
            <person name="Gong X."/>
            <person name="Baker B.J."/>
            <person name="Banfield J.F."/>
        </authorList>
    </citation>
    <scope>NUCLEOTIDE SEQUENCE</scope>
    <source>
        <strain evidence="15">RIFCSPLOWO2_01_FULL_43_13</strain>
    </source>
</reference>
<dbReference type="SUPFAM" id="SSF47323">
    <property type="entry name" value="Anticodon-binding domain of a subclass of class I aminoacyl-tRNA synthetases"/>
    <property type="match status" value="1"/>
</dbReference>
<dbReference type="FunFam" id="2.170.220.10:FF:000001">
    <property type="entry name" value="methionine--tRNA ligase, mitochondrial"/>
    <property type="match status" value="1"/>
</dbReference>
<evidence type="ECO:0000259" key="13">
    <source>
        <dbReference type="Pfam" id="PF08264"/>
    </source>
</evidence>
<evidence type="ECO:0000259" key="14">
    <source>
        <dbReference type="Pfam" id="PF09334"/>
    </source>
</evidence>
<evidence type="ECO:0000256" key="11">
    <source>
        <dbReference type="RuleBase" id="RU363039"/>
    </source>
</evidence>
<feature type="domain" description="Methionyl/Valyl/Leucyl/Isoleucyl-tRNA synthetase anticodon-binding" evidence="13">
    <location>
        <begin position="381"/>
        <end position="460"/>
    </location>
</feature>
<gene>
    <name evidence="15" type="primary">metG</name>
    <name evidence="15" type="ORF">J4478_00125</name>
</gene>
<dbReference type="InterPro" id="IPR009080">
    <property type="entry name" value="tRNAsynth_Ia_anticodon-bd"/>
</dbReference>
<evidence type="ECO:0000256" key="6">
    <source>
        <dbReference type="ARBA" id="ARBA00022833"/>
    </source>
</evidence>
<evidence type="ECO:0000256" key="9">
    <source>
        <dbReference type="ARBA" id="ARBA00023146"/>
    </source>
</evidence>
<dbReference type="InterPro" id="IPR032678">
    <property type="entry name" value="tRNA-synt_1_cat_dom"/>
</dbReference>
<evidence type="ECO:0000313" key="16">
    <source>
        <dbReference type="Proteomes" id="UP000680185"/>
    </source>
</evidence>
<dbReference type="Proteomes" id="UP000680185">
    <property type="component" value="Unassembled WGS sequence"/>
</dbReference>
<dbReference type="HAMAP" id="MF_01228">
    <property type="entry name" value="Met_tRNA_synth_type2"/>
    <property type="match status" value="1"/>
</dbReference>
<dbReference type="InterPro" id="IPR023457">
    <property type="entry name" value="Met-tRNA_synth_2"/>
</dbReference>
<sequence>MEKFFVTTAIVYPNADPHVGFAFEQVFADVLARYYRLKGSDVLFLSGSDDHGSKIAKYAKEAGKEPKAFVDEQVEKYLRLAKALNLSLSRFIRTTDLDHECTVQEVFQRIFKNKDIYKGTYEGLYCVGCEAFITEKELVDEKCPYHKTVPALLKEENYFFRLSKFKQKIIQLLEKEKFYIPKARANEILNRLKNQELKDLSVSRPKSNVSWGIELPFDDSHTVYVWFDALLNYYTGSKAGKKNYWPADLHIIGKEIAWFHAVIWPAILLSAKIPLPKKVFGHGWLTFEGQKMSKSLGNVIDPFYFCKTYGADSLRYYLCREISFGEDGDFSEKNLIARHNNELANELGNLLSRTLTLLEKGFEGKIPKSQTSQELQKGLHLKKIQQSFESLEINVALSEIFSFISSCNKFINDREPWKQKGKELEKTLYSVVDSLRVISILLSPVIPQTSEKINSQLGVKAGSLKDCKFNLLKTGTQTKKGEILFKKAELQEKSSDKN</sequence>
<dbReference type="AlphaFoldDB" id="A0A8T4KV20"/>
<evidence type="ECO:0000256" key="3">
    <source>
        <dbReference type="ARBA" id="ARBA00022598"/>
    </source>
</evidence>
<dbReference type="Gene3D" id="2.170.220.10">
    <property type="match status" value="1"/>
</dbReference>
<accession>A0A8T4KV20</accession>
<keyword evidence="3 11" id="KW-0436">Ligase</keyword>
<dbReference type="InterPro" id="IPR033911">
    <property type="entry name" value="MetRS_core"/>
</dbReference>
<feature type="domain" description="Methionyl/Leucyl tRNA synthetase" evidence="14">
    <location>
        <begin position="137"/>
        <end position="355"/>
    </location>
</feature>
<name>A0A8T4KV20_9ARCH</name>
<dbReference type="CDD" id="cd00814">
    <property type="entry name" value="MetRS_core"/>
    <property type="match status" value="1"/>
</dbReference>
<protein>
    <recommendedName>
        <fullName evidence="2">methionine--tRNA ligase</fullName>
        <ecNumber evidence="2">6.1.1.10</ecNumber>
    </recommendedName>
</protein>
<evidence type="ECO:0000256" key="2">
    <source>
        <dbReference type="ARBA" id="ARBA00012838"/>
    </source>
</evidence>
<comment type="similarity">
    <text evidence="11">Belongs to the class-I aminoacyl-tRNA synthetase family.</text>
</comment>
<dbReference type="GO" id="GO:0046872">
    <property type="term" value="F:metal ion binding"/>
    <property type="evidence" value="ECO:0007669"/>
    <property type="project" value="UniProtKB-KW"/>
</dbReference>
<dbReference type="EMBL" id="JAGVWB010000001">
    <property type="protein sequence ID" value="MBS3057794.1"/>
    <property type="molecule type" value="Genomic_DNA"/>
</dbReference>
<dbReference type="SUPFAM" id="SSF52374">
    <property type="entry name" value="Nucleotidylyl transferase"/>
    <property type="match status" value="1"/>
</dbReference>
<dbReference type="GO" id="GO:0005524">
    <property type="term" value="F:ATP binding"/>
    <property type="evidence" value="ECO:0007669"/>
    <property type="project" value="UniProtKB-KW"/>
</dbReference>
<dbReference type="InterPro" id="IPR015413">
    <property type="entry name" value="Methionyl/Leucyl_tRNA_Synth"/>
</dbReference>
<dbReference type="InterPro" id="IPR014729">
    <property type="entry name" value="Rossmann-like_a/b/a_fold"/>
</dbReference>
<evidence type="ECO:0000259" key="12">
    <source>
        <dbReference type="Pfam" id="PF01406"/>
    </source>
</evidence>
<dbReference type="InterPro" id="IPR041872">
    <property type="entry name" value="Anticodon_Met"/>
</dbReference>